<protein>
    <submittedName>
        <fullName evidence="2">DEAD/DEAH box helicase</fullName>
    </submittedName>
</protein>
<dbReference type="AlphaFoldDB" id="A0A927FJQ4"/>
<keyword evidence="2" id="KW-0347">Helicase</keyword>
<dbReference type="Proteomes" id="UP000647424">
    <property type="component" value="Unassembled WGS sequence"/>
</dbReference>
<dbReference type="SUPFAM" id="SSF52540">
    <property type="entry name" value="P-loop containing nucleoside triphosphate hydrolases"/>
    <property type="match status" value="1"/>
</dbReference>
<dbReference type="GO" id="GO:0004386">
    <property type="term" value="F:helicase activity"/>
    <property type="evidence" value="ECO:0007669"/>
    <property type="project" value="UniProtKB-KW"/>
</dbReference>
<name>A0A927FJQ4_9BURK</name>
<comment type="caution">
    <text evidence="2">The sequence shown here is derived from an EMBL/GenBank/DDBJ whole genome shotgun (WGS) entry which is preliminary data.</text>
</comment>
<feature type="domain" description="Helicase C-terminal" evidence="1">
    <location>
        <begin position="125"/>
        <end position="232"/>
    </location>
</feature>
<evidence type="ECO:0000313" key="3">
    <source>
        <dbReference type="Proteomes" id="UP000647424"/>
    </source>
</evidence>
<dbReference type="EMBL" id="JACYFT010000002">
    <property type="protein sequence ID" value="MBD8051343.1"/>
    <property type="molecule type" value="Genomic_DNA"/>
</dbReference>
<accession>A0A927FJQ4</accession>
<dbReference type="Gene3D" id="3.40.50.300">
    <property type="entry name" value="P-loop containing nucleotide triphosphate hydrolases"/>
    <property type="match status" value="1"/>
</dbReference>
<evidence type="ECO:0000259" key="1">
    <source>
        <dbReference type="Pfam" id="PF00271"/>
    </source>
</evidence>
<dbReference type="Pfam" id="PF00271">
    <property type="entry name" value="Helicase_C"/>
    <property type="match status" value="1"/>
</dbReference>
<reference evidence="2" key="1">
    <citation type="submission" date="2020-09" db="EMBL/GenBank/DDBJ databases">
        <title>Genome seq and assembly of Limnohabitants sp.</title>
        <authorList>
            <person name="Chhetri G."/>
        </authorList>
    </citation>
    <scope>NUCLEOTIDE SEQUENCE</scope>
    <source>
        <strain evidence="2">JUR4</strain>
    </source>
</reference>
<sequence length="285" mass="31995">MSKEFHSWRSKHFVQVSEYTWRPKSPDTEKRIRDELARHAVAIKLEDATQGIPEPLHCNQPFCWDDSHRQRIQHFMATNEVALPDGRVRAVHSEGAFLSVLRQLTSGLVYVHEGDSQAYPLSFSRIEALENLIDGTQGPVLVAVYFRAEVDALLRRLGSRARAFVGSTPPADRARLISDWNADRIPVLLAAPSAMGHGINLQHGSSRTIVWYTHSFDWAQRAQFNARLVRAGQTKTVSIINLVADAGLDQMALRALDAKQASERAILDALDIRHRFAKPEVTHAP</sequence>
<keyword evidence="2" id="KW-0547">Nucleotide-binding</keyword>
<proteinExistence type="predicted"/>
<gene>
    <name evidence="2" type="ORF">IC609_12370</name>
</gene>
<keyword evidence="2" id="KW-0067">ATP-binding</keyword>
<keyword evidence="3" id="KW-1185">Reference proteome</keyword>
<keyword evidence="2" id="KW-0378">Hydrolase</keyword>
<dbReference type="RefSeq" id="WP_191819776.1">
    <property type="nucleotide sequence ID" value="NZ_JACYFT010000002.1"/>
</dbReference>
<dbReference type="InterPro" id="IPR027417">
    <property type="entry name" value="P-loop_NTPase"/>
</dbReference>
<organism evidence="2 3">
    <name type="scientific">Limnohabitans radicicola</name>
    <dbReference type="NCBI Taxonomy" id="2771427"/>
    <lineage>
        <taxon>Bacteria</taxon>
        <taxon>Pseudomonadati</taxon>
        <taxon>Pseudomonadota</taxon>
        <taxon>Betaproteobacteria</taxon>
        <taxon>Burkholderiales</taxon>
        <taxon>Comamonadaceae</taxon>
        <taxon>Limnohabitans</taxon>
    </lineage>
</organism>
<dbReference type="InterPro" id="IPR001650">
    <property type="entry name" value="Helicase_C-like"/>
</dbReference>
<evidence type="ECO:0000313" key="2">
    <source>
        <dbReference type="EMBL" id="MBD8051343.1"/>
    </source>
</evidence>